<dbReference type="SUPFAM" id="SSF52540">
    <property type="entry name" value="P-loop containing nucleoside triphosphate hydrolases"/>
    <property type="match status" value="1"/>
</dbReference>
<protein>
    <submittedName>
        <fullName evidence="1">AAA family ATPase</fullName>
    </submittedName>
</protein>
<dbReference type="InterPro" id="IPR027417">
    <property type="entry name" value="P-loop_NTPase"/>
</dbReference>
<organism evidence="1 2">
    <name type="scientific">Marinomonas sargassi</name>
    <dbReference type="NCBI Taxonomy" id="2984494"/>
    <lineage>
        <taxon>Bacteria</taxon>
        <taxon>Pseudomonadati</taxon>
        <taxon>Pseudomonadota</taxon>
        <taxon>Gammaproteobacteria</taxon>
        <taxon>Oceanospirillales</taxon>
        <taxon>Oceanospirillaceae</taxon>
        <taxon>Marinomonas</taxon>
    </lineage>
</organism>
<sequence length="166" mass="18552">MAILYIFSGLPASGKSTLAKLLASKTSSMYVRVDTIEQALKDLCGLQVEAEGYQLSYRLIEENLALGISCIADSCNTIALSRHEWQSVADNLGVKFVNIEVCCSDKKEHEDRVSSRKSDINNLTLPNWQQVQNRHYEPWQTDIITIDTAGQTIQASFAELLEKLAR</sequence>
<dbReference type="PANTHER" id="PTHR37807:SF3">
    <property type="entry name" value="OS07G0160300 PROTEIN"/>
    <property type="match status" value="1"/>
</dbReference>
<dbReference type="PANTHER" id="PTHR37807">
    <property type="entry name" value="OS07G0160300 PROTEIN"/>
    <property type="match status" value="1"/>
</dbReference>
<dbReference type="RefSeq" id="WP_263529620.1">
    <property type="nucleotide sequence ID" value="NZ_JAOVZB010000002.1"/>
</dbReference>
<proteinExistence type="predicted"/>
<dbReference type="Proteomes" id="UP001209713">
    <property type="component" value="Unassembled WGS sequence"/>
</dbReference>
<gene>
    <name evidence="1" type="ORF">OFY17_04985</name>
</gene>
<accession>A0ABT2YRG2</accession>
<comment type="caution">
    <text evidence="1">The sequence shown here is derived from an EMBL/GenBank/DDBJ whole genome shotgun (WGS) entry which is preliminary data.</text>
</comment>
<evidence type="ECO:0000313" key="2">
    <source>
        <dbReference type="Proteomes" id="UP001209713"/>
    </source>
</evidence>
<name>A0ABT2YRG2_9GAMM</name>
<dbReference type="EMBL" id="JAOVZB010000002">
    <property type="protein sequence ID" value="MCV2402239.1"/>
    <property type="molecule type" value="Genomic_DNA"/>
</dbReference>
<dbReference type="Pfam" id="PF13671">
    <property type="entry name" value="AAA_33"/>
    <property type="match status" value="1"/>
</dbReference>
<keyword evidence="2" id="KW-1185">Reference proteome</keyword>
<evidence type="ECO:0000313" key="1">
    <source>
        <dbReference type="EMBL" id="MCV2402239.1"/>
    </source>
</evidence>
<dbReference type="Gene3D" id="3.40.50.300">
    <property type="entry name" value="P-loop containing nucleotide triphosphate hydrolases"/>
    <property type="match status" value="1"/>
</dbReference>
<reference evidence="1 2" key="1">
    <citation type="submission" date="2022-10" db="EMBL/GenBank/DDBJ databases">
        <title>Marinomonas transparenta sp. nov. and Marinomonas sargassi sp. nov., isolated from marine alga (Sargassum natans (L.) Gaillon).</title>
        <authorList>
            <person name="Wang Y."/>
        </authorList>
    </citation>
    <scope>NUCLEOTIDE SEQUENCE [LARGE SCALE GENOMIC DNA]</scope>
    <source>
        <strain evidence="1 2">C2222</strain>
    </source>
</reference>